<evidence type="ECO:0000256" key="1">
    <source>
        <dbReference type="SAM" id="Coils"/>
    </source>
</evidence>
<dbReference type="GeneTree" id="ENSGT00390000007816"/>
<reference evidence="2" key="4">
    <citation type="submission" date="2025-08" db="UniProtKB">
        <authorList>
            <consortium name="Ensembl"/>
        </authorList>
    </citation>
    <scope>IDENTIFICATION</scope>
</reference>
<reference evidence="3" key="2">
    <citation type="journal article" date="2007" name="PLoS Biol.">
        <title>Survey sequencing and comparative analysis of the elephant shark (Callorhinchus milii) genome.</title>
        <authorList>
            <person name="Venkatesh B."/>
            <person name="Kirkness E.F."/>
            <person name="Loh Y.H."/>
            <person name="Halpern A.L."/>
            <person name="Lee A.P."/>
            <person name="Johnson J."/>
            <person name="Dandona N."/>
            <person name="Viswanathan L.D."/>
            <person name="Tay A."/>
            <person name="Venter J.C."/>
            <person name="Strausberg R.L."/>
            <person name="Brenner S."/>
        </authorList>
    </citation>
    <scope>NUCLEOTIDE SEQUENCE [LARGE SCALE GENOMIC DNA]</scope>
</reference>
<feature type="coiled-coil region" evidence="1">
    <location>
        <begin position="490"/>
        <end position="545"/>
    </location>
</feature>
<reference evidence="2" key="5">
    <citation type="submission" date="2025-09" db="UniProtKB">
        <authorList>
            <consortium name="Ensembl"/>
        </authorList>
    </citation>
    <scope>IDENTIFICATION</scope>
</reference>
<feature type="coiled-coil region" evidence="1">
    <location>
        <begin position="115"/>
        <end position="188"/>
    </location>
</feature>
<feature type="coiled-coil region" evidence="1">
    <location>
        <begin position="231"/>
        <end position="317"/>
    </location>
</feature>
<dbReference type="Pfam" id="PF15742">
    <property type="entry name" value="DUF4686"/>
    <property type="match status" value="1"/>
</dbReference>
<reference evidence="3" key="1">
    <citation type="journal article" date="2006" name="Science">
        <title>Ancient noncoding elements conserved in the human genome.</title>
        <authorList>
            <person name="Venkatesh B."/>
            <person name="Kirkness E.F."/>
            <person name="Loh Y.H."/>
            <person name="Halpern A.L."/>
            <person name="Lee A.P."/>
            <person name="Johnson J."/>
            <person name="Dandona N."/>
            <person name="Viswanathan L.D."/>
            <person name="Tay A."/>
            <person name="Venter J.C."/>
            <person name="Strausberg R.L."/>
            <person name="Brenner S."/>
        </authorList>
    </citation>
    <scope>NUCLEOTIDE SEQUENCE [LARGE SCALE GENOMIC DNA]</scope>
</reference>
<dbReference type="InterPro" id="IPR031476">
    <property type="entry name" value="DUF4686"/>
</dbReference>
<feature type="coiled-coil region" evidence="1">
    <location>
        <begin position="363"/>
        <end position="432"/>
    </location>
</feature>
<evidence type="ECO:0008006" key="4">
    <source>
        <dbReference type="Google" id="ProtNLM"/>
    </source>
</evidence>
<evidence type="ECO:0000313" key="2">
    <source>
        <dbReference type="Ensembl" id="ENSCMIP00000042276.1"/>
    </source>
</evidence>
<protein>
    <recommendedName>
        <fullName evidence="4">Coiled-coil domain-containing protein 30</fullName>
    </recommendedName>
</protein>
<sequence>MSEACSKVEGSQNKLTCVVKENQQLLQENGALRQQICSLQQECKLLTQENTDLRQKFCNYQVETSHLHQDNASFRQQLVCSQQENQRLNQELCNIQKQLGGQMLCKEDNNNQMELQSLRKKVARLQCALEFEQQKACQERLALEMQLEEANNRTKSQECLLTQDTGEARQLRQDLQRIHNLCSAAEKELKYKREQLVDVQKHNALLSQEATRVGVDLKAIQDKICAQERENKALRCEIEEKQEKIKGLELEAAKSCQLSKQLKCLHDELASEKCRVQAAEKKFAEMQQHLNSCQHQVRLAETRIKEKEIMEAELNDKRDLVCMLRNELQEELLQRKLAEQCADDLHHQLKTMQDKETCQARMVADLQHCLHEQQARVRALEEEKTSISNENECQQRVRKQQTEELLATQQELEKHKEELRSVLQQLDSHVRLHNDKQIKHKMKLRKAKEIFIREVMARDGKVKQLENEVKLMRNLLDKEHTWNMKITCENDLLLAEKRDLLQKLNEQEELVRNNSSIACGVKQRINYLEDENKQLQDETVTLSSRLGSLERTLKNIQSIRALEDLKRTLSNENLLSKCLPSSLASDFPGGSGTDSVLDCIRRVKLNEPADCMKFSYLGSSRVPYSDIGYLNVSGSSAGVRFREQEDRHSLCSDEV</sequence>
<name>A0A4W3JST5_CALMI</name>
<dbReference type="InParanoid" id="A0A4W3JST5"/>
<reference evidence="3" key="3">
    <citation type="journal article" date="2014" name="Nature">
        <title>Elephant shark genome provides unique insights into gnathostome evolution.</title>
        <authorList>
            <consortium name="International Elephant Shark Genome Sequencing Consortium"/>
            <person name="Venkatesh B."/>
            <person name="Lee A.P."/>
            <person name="Ravi V."/>
            <person name="Maurya A.K."/>
            <person name="Lian M.M."/>
            <person name="Swann J.B."/>
            <person name="Ohta Y."/>
            <person name="Flajnik M.F."/>
            <person name="Sutoh Y."/>
            <person name="Kasahara M."/>
            <person name="Hoon S."/>
            <person name="Gangu V."/>
            <person name="Roy S.W."/>
            <person name="Irimia M."/>
            <person name="Korzh V."/>
            <person name="Kondrychyn I."/>
            <person name="Lim Z.W."/>
            <person name="Tay B.H."/>
            <person name="Tohari S."/>
            <person name="Kong K.W."/>
            <person name="Ho S."/>
            <person name="Lorente-Galdos B."/>
            <person name="Quilez J."/>
            <person name="Marques-Bonet T."/>
            <person name="Raney B.J."/>
            <person name="Ingham P.W."/>
            <person name="Tay A."/>
            <person name="Hillier L.W."/>
            <person name="Minx P."/>
            <person name="Boehm T."/>
            <person name="Wilson R.K."/>
            <person name="Brenner S."/>
            <person name="Warren W.C."/>
        </authorList>
    </citation>
    <scope>NUCLEOTIDE SEQUENCE [LARGE SCALE GENOMIC DNA]</scope>
</reference>
<organism evidence="2 3">
    <name type="scientific">Callorhinchus milii</name>
    <name type="common">Ghost shark</name>
    <dbReference type="NCBI Taxonomy" id="7868"/>
    <lineage>
        <taxon>Eukaryota</taxon>
        <taxon>Metazoa</taxon>
        <taxon>Chordata</taxon>
        <taxon>Craniata</taxon>
        <taxon>Vertebrata</taxon>
        <taxon>Chondrichthyes</taxon>
        <taxon>Holocephali</taxon>
        <taxon>Chimaeriformes</taxon>
        <taxon>Callorhinchidae</taxon>
        <taxon>Callorhinchus</taxon>
    </lineage>
</organism>
<keyword evidence="1" id="KW-0175">Coiled coil</keyword>
<proteinExistence type="predicted"/>
<dbReference type="OMA" id="NECEIRT"/>
<dbReference type="Proteomes" id="UP000314986">
    <property type="component" value="Unassembled WGS sequence"/>
</dbReference>
<dbReference type="PANTHER" id="PTHR34479">
    <property type="entry name" value="COILED-COIL DOMAIN-CONTAINING PROTEIN 30"/>
    <property type="match status" value="1"/>
</dbReference>
<dbReference type="InterPro" id="IPR052825">
    <property type="entry name" value="CCD-Prefoldin_beta-like"/>
</dbReference>
<dbReference type="Ensembl" id="ENSCMIT00000042887.1">
    <property type="protein sequence ID" value="ENSCMIP00000042276.1"/>
    <property type="gene ID" value="ENSCMIG00000017575.1"/>
</dbReference>
<evidence type="ECO:0000313" key="3">
    <source>
        <dbReference type="Proteomes" id="UP000314986"/>
    </source>
</evidence>
<dbReference type="AlphaFoldDB" id="A0A4W3JST5"/>
<dbReference type="Gene3D" id="6.10.250.3110">
    <property type="match status" value="1"/>
</dbReference>
<dbReference type="PANTHER" id="PTHR34479:SF1">
    <property type="entry name" value="COILED-COIL DOMAIN-CONTAINING PROTEIN 30"/>
    <property type="match status" value="1"/>
</dbReference>
<accession>A0A4W3JST5</accession>
<keyword evidence="3" id="KW-1185">Reference proteome</keyword>